<name>A0AAW2VXL5_9LAMI</name>
<dbReference type="PANTHER" id="PTHR34222:SF99">
    <property type="entry name" value="PROTEIN, PUTATIVE-RELATED"/>
    <property type="match status" value="1"/>
</dbReference>
<evidence type="ECO:0008006" key="2">
    <source>
        <dbReference type="Google" id="ProtNLM"/>
    </source>
</evidence>
<proteinExistence type="predicted"/>
<dbReference type="PANTHER" id="PTHR34222">
    <property type="entry name" value="GAG_PRE-INTEGRS DOMAIN-CONTAINING PROTEIN"/>
    <property type="match status" value="1"/>
</dbReference>
<organism evidence="1">
    <name type="scientific">Sesamum latifolium</name>
    <dbReference type="NCBI Taxonomy" id="2727402"/>
    <lineage>
        <taxon>Eukaryota</taxon>
        <taxon>Viridiplantae</taxon>
        <taxon>Streptophyta</taxon>
        <taxon>Embryophyta</taxon>
        <taxon>Tracheophyta</taxon>
        <taxon>Spermatophyta</taxon>
        <taxon>Magnoliopsida</taxon>
        <taxon>eudicotyledons</taxon>
        <taxon>Gunneridae</taxon>
        <taxon>Pentapetalae</taxon>
        <taxon>asterids</taxon>
        <taxon>lamiids</taxon>
        <taxon>Lamiales</taxon>
        <taxon>Pedaliaceae</taxon>
        <taxon>Sesamum</taxon>
    </lineage>
</organism>
<dbReference type="AlphaFoldDB" id="A0AAW2VXL5"/>
<reference evidence="1" key="2">
    <citation type="journal article" date="2024" name="Plant">
        <title>Genomic evolution and insights into agronomic trait innovations of Sesamum species.</title>
        <authorList>
            <person name="Miao H."/>
            <person name="Wang L."/>
            <person name="Qu L."/>
            <person name="Liu H."/>
            <person name="Sun Y."/>
            <person name="Le M."/>
            <person name="Wang Q."/>
            <person name="Wei S."/>
            <person name="Zheng Y."/>
            <person name="Lin W."/>
            <person name="Duan Y."/>
            <person name="Cao H."/>
            <person name="Xiong S."/>
            <person name="Wang X."/>
            <person name="Wei L."/>
            <person name="Li C."/>
            <person name="Ma Q."/>
            <person name="Ju M."/>
            <person name="Zhao R."/>
            <person name="Li G."/>
            <person name="Mu C."/>
            <person name="Tian Q."/>
            <person name="Mei H."/>
            <person name="Zhang T."/>
            <person name="Gao T."/>
            <person name="Zhang H."/>
        </authorList>
    </citation>
    <scope>NUCLEOTIDE SEQUENCE</scope>
    <source>
        <strain evidence="1">KEN1</strain>
    </source>
</reference>
<dbReference type="EMBL" id="JACGWN010000009">
    <property type="protein sequence ID" value="KAL0434389.1"/>
    <property type="molecule type" value="Genomic_DNA"/>
</dbReference>
<reference evidence="1" key="1">
    <citation type="submission" date="2020-06" db="EMBL/GenBank/DDBJ databases">
        <authorList>
            <person name="Li T."/>
            <person name="Hu X."/>
            <person name="Zhang T."/>
            <person name="Song X."/>
            <person name="Zhang H."/>
            <person name="Dai N."/>
            <person name="Sheng W."/>
            <person name="Hou X."/>
            <person name="Wei L."/>
        </authorList>
    </citation>
    <scope>NUCLEOTIDE SEQUENCE</scope>
    <source>
        <strain evidence="1">KEN1</strain>
        <tissue evidence="1">Leaf</tissue>
    </source>
</reference>
<protein>
    <recommendedName>
        <fullName evidence="2">Retrotransposon protein</fullName>
    </recommendedName>
</protein>
<gene>
    <name evidence="1" type="ORF">Slati_2773200</name>
</gene>
<comment type="caution">
    <text evidence="1">The sequence shown here is derived from an EMBL/GenBank/DDBJ whole genome shotgun (WGS) entry which is preliminary data.</text>
</comment>
<evidence type="ECO:0000313" key="1">
    <source>
        <dbReference type="EMBL" id="KAL0434389.1"/>
    </source>
</evidence>
<sequence length="163" mass="18541">MGKGIWHGDFLDSQLHIQGYSQILSVHRHSKGSLARIRGKIWVSNGPMVYHYKERLHLLQGTDSVRGYFNRLKKLGNELGCLVSTPSCSCGAAKEIANLYQRDHLMQFLMGLDESLRRDQEPNPEDGAPTECIQGICYCAASRKTKRDKVSLMEIPHKIWLCR</sequence>
<accession>A0AAW2VXL5</accession>